<dbReference type="RefSeq" id="WP_213127052.1">
    <property type="nucleotide sequence ID" value="NZ_JAGYPG010000005.1"/>
</dbReference>
<gene>
    <name evidence="3" type="ORF">KHA97_21745</name>
</gene>
<dbReference type="PROSITE" id="PS51898">
    <property type="entry name" value="TYR_RECOMBINASE"/>
    <property type="match status" value="1"/>
</dbReference>
<dbReference type="Gene3D" id="1.10.443.10">
    <property type="entry name" value="Intergrase catalytic core"/>
    <property type="match status" value="1"/>
</dbReference>
<evidence type="ECO:0000259" key="2">
    <source>
        <dbReference type="PROSITE" id="PS51898"/>
    </source>
</evidence>
<keyword evidence="1" id="KW-0233">DNA recombination</keyword>
<dbReference type="EMBL" id="JAGYPG010000005">
    <property type="protein sequence ID" value="MBS4197671.1"/>
    <property type="molecule type" value="Genomic_DNA"/>
</dbReference>
<evidence type="ECO:0000313" key="3">
    <source>
        <dbReference type="EMBL" id="MBS4197671.1"/>
    </source>
</evidence>
<keyword evidence="4" id="KW-1185">Reference proteome</keyword>
<dbReference type="GO" id="GO:0015074">
    <property type="term" value="P:DNA integration"/>
    <property type="evidence" value="ECO:0007669"/>
    <property type="project" value="InterPro"/>
</dbReference>
<dbReference type="Proteomes" id="UP000681414">
    <property type="component" value="Unassembled WGS sequence"/>
</dbReference>
<dbReference type="SUPFAM" id="SSF56349">
    <property type="entry name" value="DNA breaking-rejoining enzymes"/>
    <property type="match status" value="1"/>
</dbReference>
<dbReference type="GO" id="GO:0006310">
    <property type="term" value="P:DNA recombination"/>
    <property type="evidence" value="ECO:0007669"/>
    <property type="project" value="UniProtKB-KW"/>
</dbReference>
<name>A0A942TJ12_9BACI</name>
<sequence>MEDYHNKDFVFSRASGYPFVTKTVLLRMHRISNKTSIKKHATPHIFRRTHISMLTEAGVDLPTIMQRVGHEDTETTIGNYIHVTNKMKKDASDKVEGLYGDILRKAIL</sequence>
<proteinExistence type="predicted"/>
<dbReference type="GO" id="GO:0003677">
    <property type="term" value="F:DNA binding"/>
    <property type="evidence" value="ECO:0007669"/>
    <property type="project" value="InterPro"/>
</dbReference>
<organism evidence="3 4">
    <name type="scientific">Lederbergia citri</name>
    <dbReference type="NCBI Taxonomy" id="2833580"/>
    <lineage>
        <taxon>Bacteria</taxon>
        <taxon>Bacillati</taxon>
        <taxon>Bacillota</taxon>
        <taxon>Bacilli</taxon>
        <taxon>Bacillales</taxon>
        <taxon>Bacillaceae</taxon>
        <taxon>Lederbergia</taxon>
    </lineage>
</organism>
<evidence type="ECO:0000313" key="4">
    <source>
        <dbReference type="Proteomes" id="UP000681414"/>
    </source>
</evidence>
<evidence type="ECO:0000256" key="1">
    <source>
        <dbReference type="ARBA" id="ARBA00023172"/>
    </source>
</evidence>
<accession>A0A942TJ12</accession>
<dbReference type="InterPro" id="IPR002104">
    <property type="entry name" value="Integrase_catalytic"/>
</dbReference>
<dbReference type="Pfam" id="PF00589">
    <property type="entry name" value="Phage_integrase"/>
    <property type="match status" value="1"/>
</dbReference>
<protein>
    <submittedName>
        <fullName evidence="3">Tyrosine-type recombinase/integrase</fullName>
    </submittedName>
</protein>
<feature type="domain" description="Tyr recombinase" evidence="2">
    <location>
        <begin position="1"/>
        <end position="93"/>
    </location>
</feature>
<dbReference type="InterPro" id="IPR011010">
    <property type="entry name" value="DNA_brk_join_enz"/>
</dbReference>
<reference evidence="3 4" key="1">
    <citation type="submission" date="2021-05" db="EMBL/GenBank/DDBJ databases">
        <title>Novel Bacillus species.</title>
        <authorList>
            <person name="Liu G."/>
        </authorList>
    </citation>
    <scope>NUCLEOTIDE SEQUENCE [LARGE SCALE GENOMIC DNA]</scope>
    <source>
        <strain evidence="4">FJAT-49780</strain>
    </source>
</reference>
<dbReference type="InterPro" id="IPR013762">
    <property type="entry name" value="Integrase-like_cat_sf"/>
</dbReference>
<comment type="caution">
    <text evidence="3">The sequence shown here is derived from an EMBL/GenBank/DDBJ whole genome shotgun (WGS) entry which is preliminary data.</text>
</comment>
<dbReference type="AlphaFoldDB" id="A0A942TJ12"/>